<dbReference type="Gene3D" id="2.60.40.10">
    <property type="entry name" value="Immunoglobulins"/>
    <property type="match status" value="2"/>
</dbReference>
<name>A0ABD3W035_SINWO</name>
<evidence type="ECO:0000313" key="4">
    <source>
        <dbReference type="Proteomes" id="UP001634394"/>
    </source>
</evidence>
<keyword evidence="1" id="KW-1133">Transmembrane helix</keyword>
<dbReference type="PANTHER" id="PTHR23279:SF36">
    <property type="entry name" value="DEFECTIVE PROBOSCIS EXTENSION RESPONSE 9, ISOFORM A"/>
    <property type="match status" value="1"/>
</dbReference>
<dbReference type="InterPro" id="IPR013106">
    <property type="entry name" value="Ig_V-set"/>
</dbReference>
<dbReference type="InterPro" id="IPR003599">
    <property type="entry name" value="Ig_sub"/>
</dbReference>
<protein>
    <recommendedName>
        <fullName evidence="2">Ig-like domain-containing protein</fullName>
    </recommendedName>
</protein>
<keyword evidence="1" id="KW-0472">Membrane</keyword>
<dbReference type="SMART" id="SM00409">
    <property type="entry name" value="IG"/>
    <property type="match status" value="2"/>
</dbReference>
<accession>A0ABD3W035</accession>
<dbReference type="InterPro" id="IPR007110">
    <property type="entry name" value="Ig-like_dom"/>
</dbReference>
<sequence length="308" mass="34633">MNSFDNIIHETTWIFGTAMIFLYSHSWITSLLFLSLGHASGIRQIRSTETLDFLDTPVNVTYRTGELAVLYCSIHNLGTKTVVWRRANDQGPITIAEMTYVPDDRFLVNHVPFKGQWDLLIKNVQPADQGIYECQVSSKDRTSRRLLTLTVEDSRSRPPHIHISGPEYVEKGDTITLTCNASGINYPPEEIDWFRNGQKVSSDVENGIHIYERVSITLKIITSILEIERATTEDDGMYVCRSSGLQLASKRLIVLNAGTYNVKRDTSDDKSFQPLSSSTESNPRVYLGMFFLLSLSAVSVCTGVTSSY</sequence>
<proteinExistence type="predicted"/>
<dbReference type="PROSITE" id="PS50835">
    <property type="entry name" value="IG_LIKE"/>
    <property type="match status" value="2"/>
</dbReference>
<dbReference type="AlphaFoldDB" id="A0ABD3W035"/>
<dbReference type="InterPro" id="IPR037448">
    <property type="entry name" value="Zig-8"/>
</dbReference>
<feature type="domain" description="Ig-like" evidence="2">
    <location>
        <begin position="65"/>
        <end position="150"/>
    </location>
</feature>
<reference evidence="3 4" key="1">
    <citation type="submission" date="2024-11" db="EMBL/GenBank/DDBJ databases">
        <title>Chromosome-level genome assembly of the freshwater bivalve Anodonta woodiana.</title>
        <authorList>
            <person name="Chen X."/>
        </authorList>
    </citation>
    <scope>NUCLEOTIDE SEQUENCE [LARGE SCALE GENOMIC DNA]</scope>
    <source>
        <strain evidence="3">MN2024</strain>
        <tissue evidence="3">Gills</tissue>
    </source>
</reference>
<dbReference type="SMART" id="SM00406">
    <property type="entry name" value="IGv"/>
    <property type="match status" value="2"/>
</dbReference>
<gene>
    <name evidence="3" type="ORF">ACJMK2_044447</name>
</gene>
<dbReference type="EMBL" id="JBJQND010000009">
    <property type="protein sequence ID" value="KAL3867231.1"/>
    <property type="molecule type" value="Genomic_DNA"/>
</dbReference>
<comment type="caution">
    <text evidence="3">The sequence shown here is derived from an EMBL/GenBank/DDBJ whole genome shotgun (WGS) entry which is preliminary data.</text>
</comment>
<evidence type="ECO:0000313" key="3">
    <source>
        <dbReference type="EMBL" id="KAL3867231.1"/>
    </source>
</evidence>
<feature type="domain" description="Ig-like" evidence="2">
    <location>
        <begin position="159"/>
        <end position="253"/>
    </location>
</feature>
<keyword evidence="1" id="KW-0812">Transmembrane</keyword>
<organism evidence="3 4">
    <name type="scientific">Sinanodonta woodiana</name>
    <name type="common">Chinese pond mussel</name>
    <name type="synonym">Anodonta woodiana</name>
    <dbReference type="NCBI Taxonomy" id="1069815"/>
    <lineage>
        <taxon>Eukaryota</taxon>
        <taxon>Metazoa</taxon>
        <taxon>Spiralia</taxon>
        <taxon>Lophotrochozoa</taxon>
        <taxon>Mollusca</taxon>
        <taxon>Bivalvia</taxon>
        <taxon>Autobranchia</taxon>
        <taxon>Heteroconchia</taxon>
        <taxon>Palaeoheterodonta</taxon>
        <taxon>Unionida</taxon>
        <taxon>Unionoidea</taxon>
        <taxon>Unionidae</taxon>
        <taxon>Unioninae</taxon>
        <taxon>Sinanodonta</taxon>
    </lineage>
</organism>
<dbReference type="InterPro" id="IPR036179">
    <property type="entry name" value="Ig-like_dom_sf"/>
</dbReference>
<keyword evidence="4" id="KW-1185">Reference proteome</keyword>
<evidence type="ECO:0000259" key="2">
    <source>
        <dbReference type="PROSITE" id="PS50835"/>
    </source>
</evidence>
<feature type="transmembrane region" description="Helical" evidence="1">
    <location>
        <begin position="285"/>
        <end position="305"/>
    </location>
</feature>
<dbReference type="SUPFAM" id="SSF48726">
    <property type="entry name" value="Immunoglobulin"/>
    <property type="match status" value="2"/>
</dbReference>
<dbReference type="InterPro" id="IPR013783">
    <property type="entry name" value="Ig-like_fold"/>
</dbReference>
<dbReference type="InterPro" id="IPR013098">
    <property type="entry name" value="Ig_I-set"/>
</dbReference>
<dbReference type="PANTHER" id="PTHR23279">
    <property type="entry name" value="DEFECTIVE PROBOSCIS EXTENSION RESPONSE DPR -RELATED"/>
    <property type="match status" value="1"/>
</dbReference>
<evidence type="ECO:0000256" key="1">
    <source>
        <dbReference type="SAM" id="Phobius"/>
    </source>
</evidence>
<dbReference type="Pfam" id="PF13927">
    <property type="entry name" value="Ig_3"/>
    <property type="match status" value="1"/>
</dbReference>
<dbReference type="InterPro" id="IPR003598">
    <property type="entry name" value="Ig_sub2"/>
</dbReference>
<dbReference type="Pfam" id="PF07679">
    <property type="entry name" value="I-set"/>
    <property type="match status" value="1"/>
</dbReference>
<dbReference type="SMART" id="SM00408">
    <property type="entry name" value="IGc2"/>
    <property type="match status" value="2"/>
</dbReference>
<feature type="transmembrane region" description="Helical" evidence="1">
    <location>
        <begin position="12"/>
        <end position="36"/>
    </location>
</feature>
<dbReference type="Proteomes" id="UP001634394">
    <property type="component" value="Unassembled WGS sequence"/>
</dbReference>